<evidence type="ECO:0000313" key="3">
    <source>
        <dbReference type="Proteomes" id="UP001556367"/>
    </source>
</evidence>
<proteinExistence type="predicted"/>
<evidence type="ECO:0000256" key="1">
    <source>
        <dbReference type="SAM" id="MobiDB-lite"/>
    </source>
</evidence>
<evidence type="ECO:0000313" key="2">
    <source>
        <dbReference type="EMBL" id="KAL0958199.1"/>
    </source>
</evidence>
<name>A0ABR3JQY7_9AGAR</name>
<dbReference type="Proteomes" id="UP001556367">
    <property type="component" value="Unassembled WGS sequence"/>
</dbReference>
<dbReference type="EMBL" id="JASNQZ010000004">
    <property type="protein sequence ID" value="KAL0958199.1"/>
    <property type="molecule type" value="Genomic_DNA"/>
</dbReference>
<organism evidence="2 3">
    <name type="scientific">Hohenbuehelia grisea</name>
    <dbReference type="NCBI Taxonomy" id="104357"/>
    <lineage>
        <taxon>Eukaryota</taxon>
        <taxon>Fungi</taxon>
        <taxon>Dikarya</taxon>
        <taxon>Basidiomycota</taxon>
        <taxon>Agaricomycotina</taxon>
        <taxon>Agaricomycetes</taxon>
        <taxon>Agaricomycetidae</taxon>
        <taxon>Agaricales</taxon>
        <taxon>Pleurotineae</taxon>
        <taxon>Pleurotaceae</taxon>
        <taxon>Hohenbuehelia</taxon>
    </lineage>
</organism>
<gene>
    <name evidence="2" type="ORF">HGRIS_000362</name>
</gene>
<sequence>MIWNPRPLYLPQALNPRHHWVAAGSPGGSLTQRDSETEVASRKRSRATSDSPTPVKRVRSEGHERKPSTGHAMLAISGSLEKVADALLQTPGGPTKTERKTKATKLILAIPAAKLDGPLKIQVVQLFRADVNYADQFLALADDMDFAIEYILAELTDIKAAA</sequence>
<protein>
    <submittedName>
        <fullName evidence="2">Uncharacterized protein</fullName>
    </submittedName>
</protein>
<reference evidence="3" key="1">
    <citation type="submission" date="2024-06" db="EMBL/GenBank/DDBJ databases">
        <title>Multi-omics analyses provide insights into the biosynthesis of the anticancer antibiotic pleurotin in Hohenbuehelia grisea.</title>
        <authorList>
            <person name="Weaver J.A."/>
            <person name="Alberti F."/>
        </authorList>
    </citation>
    <scope>NUCLEOTIDE SEQUENCE [LARGE SCALE GENOMIC DNA]</scope>
    <source>
        <strain evidence="3">T-177</strain>
    </source>
</reference>
<comment type="caution">
    <text evidence="2">The sequence shown here is derived from an EMBL/GenBank/DDBJ whole genome shotgun (WGS) entry which is preliminary data.</text>
</comment>
<keyword evidence="3" id="KW-1185">Reference proteome</keyword>
<feature type="compositionally biased region" description="Basic and acidic residues" evidence="1">
    <location>
        <begin position="58"/>
        <end position="67"/>
    </location>
</feature>
<feature type="region of interest" description="Disordered" evidence="1">
    <location>
        <begin position="21"/>
        <end position="70"/>
    </location>
</feature>
<accession>A0ABR3JQY7</accession>